<keyword evidence="2" id="KW-1185">Reference proteome</keyword>
<proteinExistence type="predicted"/>
<protein>
    <submittedName>
        <fullName evidence="1">Integrase</fullName>
    </submittedName>
</protein>
<dbReference type="OrthoDB" id="2449993at2"/>
<sequence>MKNKYNEKYIQRLIKSTMQAVGMDVELKQDNSGINMSYNFIGDYVGFDVDRLLEASKEMQTPISLELYIKIITMHELGHAIDRDALLNTLSRTLEIFDTKKSHSLYELYNNIELLAMLIEEHEMNIVFEETAWENAQNLNKEFQMVDEEIFEAVKAHSLETYKSLYEEDLHLYEELVALQSVQIA</sequence>
<comment type="caution">
    <text evidence="1">The sequence shown here is derived from an EMBL/GenBank/DDBJ whole genome shotgun (WGS) entry which is preliminary data.</text>
</comment>
<dbReference type="AlphaFoldDB" id="A0A544T8Q5"/>
<dbReference type="EMBL" id="VDGH01000005">
    <property type="protein sequence ID" value="TQR13842.1"/>
    <property type="molecule type" value="Genomic_DNA"/>
</dbReference>
<dbReference type="Proteomes" id="UP000317316">
    <property type="component" value="Unassembled WGS sequence"/>
</dbReference>
<evidence type="ECO:0000313" key="2">
    <source>
        <dbReference type="Proteomes" id="UP000317316"/>
    </source>
</evidence>
<name>A0A544T8Q5_9BACI</name>
<gene>
    <name evidence="1" type="ORF">FG382_09520</name>
</gene>
<organism evidence="1 2">
    <name type="scientific">Psychrobacillus lasiicapitis</name>
    <dbReference type="NCBI Taxonomy" id="1636719"/>
    <lineage>
        <taxon>Bacteria</taxon>
        <taxon>Bacillati</taxon>
        <taxon>Bacillota</taxon>
        <taxon>Bacilli</taxon>
        <taxon>Bacillales</taxon>
        <taxon>Bacillaceae</taxon>
        <taxon>Psychrobacillus</taxon>
    </lineage>
</organism>
<accession>A0A544T8Q5</accession>
<dbReference type="RefSeq" id="WP_142538674.1">
    <property type="nucleotide sequence ID" value="NZ_BMIE01000005.1"/>
</dbReference>
<reference evidence="1 2" key="1">
    <citation type="submission" date="2019-05" db="EMBL/GenBank/DDBJ databases">
        <title>Psychrobacillus vulpis sp. nov., a new species isolated from feces of a red fox that inhabits in The Tablas de Daimiel Natural Park, Albacete, Spain.</title>
        <authorList>
            <person name="Rodriguez M."/>
            <person name="Reina J.C."/>
            <person name="Bejar V."/>
            <person name="Llamas I."/>
        </authorList>
    </citation>
    <scope>NUCLEOTIDE SEQUENCE [LARGE SCALE GENOMIC DNA]</scope>
    <source>
        <strain evidence="1 2">NEAU-3TGS17</strain>
    </source>
</reference>
<evidence type="ECO:0000313" key="1">
    <source>
        <dbReference type="EMBL" id="TQR13842.1"/>
    </source>
</evidence>